<evidence type="ECO:0000256" key="2">
    <source>
        <dbReference type="ARBA" id="ARBA00022741"/>
    </source>
</evidence>
<keyword evidence="3" id="KW-0378">Hydrolase</keyword>
<dbReference type="GO" id="GO:0005524">
    <property type="term" value="F:ATP binding"/>
    <property type="evidence" value="ECO:0007669"/>
    <property type="project" value="UniProtKB-KW"/>
</dbReference>
<evidence type="ECO:0000313" key="10">
    <source>
        <dbReference type="EMBL" id="MBA4502611.1"/>
    </source>
</evidence>
<evidence type="ECO:0000259" key="7">
    <source>
        <dbReference type="Pfam" id="PF10881"/>
    </source>
</evidence>
<keyword evidence="11" id="KW-1185">Reference proteome</keyword>
<comment type="caution">
    <text evidence="10">The sequence shown here is derived from an EMBL/GenBank/DDBJ whole genome shotgun (WGS) entry which is preliminary data.</text>
</comment>
<dbReference type="InterPro" id="IPR047187">
    <property type="entry name" value="SF1_C_Upf1"/>
</dbReference>
<dbReference type="InterPro" id="IPR027417">
    <property type="entry name" value="P-loop_NTPase"/>
</dbReference>
<dbReference type="AlphaFoldDB" id="A0A7W1WYU6"/>
<evidence type="ECO:0000313" key="11">
    <source>
        <dbReference type="Proteomes" id="UP000538931"/>
    </source>
</evidence>
<evidence type="ECO:0000256" key="6">
    <source>
        <dbReference type="SAM" id="MobiDB-lite"/>
    </source>
</evidence>
<dbReference type="RefSeq" id="WP_181739581.1">
    <property type="nucleotide sequence ID" value="NZ_JACEMT010000049.1"/>
</dbReference>
<evidence type="ECO:0000256" key="1">
    <source>
        <dbReference type="ARBA" id="ARBA00007913"/>
    </source>
</evidence>
<feature type="region of interest" description="Disordered" evidence="6">
    <location>
        <begin position="908"/>
        <end position="927"/>
    </location>
</feature>
<dbReference type="PANTHER" id="PTHR43788:SF8">
    <property type="entry name" value="DNA-BINDING PROTEIN SMUBP-2"/>
    <property type="match status" value="1"/>
</dbReference>
<evidence type="ECO:0000259" key="9">
    <source>
        <dbReference type="Pfam" id="PF13087"/>
    </source>
</evidence>
<dbReference type="Pfam" id="PF13086">
    <property type="entry name" value="AAA_11"/>
    <property type="match status" value="1"/>
</dbReference>
<evidence type="ECO:0000256" key="5">
    <source>
        <dbReference type="ARBA" id="ARBA00022840"/>
    </source>
</evidence>
<keyword evidence="4" id="KW-0347">Helicase</keyword>
<dbReference type="GO" id="GO:0043139">
    <property type="term" value="F:5'-3' DNA helicase activity"/>
    <property type="evidence" value="ECO:0007669"/>
    <property type="project" value="TreeGrafter"/>
</dbReference>
<keyword evidence="5" id="KW-0067">ATP-binding</keyword>
<dbReference type="InterPro" id="IPR050534">
    <property type="entry name" value="Coronavir_polyprotein_1ab"/>
</dbReference>
<dbReference type="Gene3D" id="3.40.960.10">
    <property type="entry name" value="VSR Endonuclease"/>
    <property type="match status" value="1"/>
</dbReference>
<dbReference type="CDD" id="cd17934">
    <property type="entry name" value="DEXXQc_Upf1-like"/>
    <property type="match status" value="1"/>
</dbReference>
<dbReference type="CDD" id="cd18808">
    <property type="entry name" value="SF1_C_Upf1"/>
    <property type="match status" value="1"/>
</dbReference>
<reference evidence="10 11" key="1">
    <citation type="submission" date="2020-07" db="EMBL/GenBank/DDBJ databases">
        <title>Bacterium isolated from marien macroalgae.</title>
        <authorList>
            <person name="Zhu K."/>
            <person name="Lu D."/>
            <person name="Du Z."/>
        </authorList>
    </citation>
    <scope>NUCLEOTIDE SEQUENCE [LARGE SCALE GENOMIC DNA]</scope>
    <source>
        <strain evidence="10 11">3-1745</strain>
    </source>
</reference>
<dbReference type="Pfam" id="PF10881">
    <property type="entry name" value="DUF2726"/>
    <property type="match status" value="1"/>
</dbReference>
<name>A0A7W1WYU6_9GAMM</name>
<dbReference type="Proteomes" id="UP000538931">
    <property type="component" value="Unassembled WGS sequence"/>
</dbReference>
<comment type="similarity">
    <text evidence="1">Belongs to the DNA2/NAM7 helicase family.</text>
</comment>
<feature type="domain" description="DNA2/NAM7 helicase helicase" evidence="8">
    <location>
        <begin position="178"/>
        <end position="525"/>
    </location>
</feature>
<dbReference type="InterPro" id="IPR024402">
    <property type="entry name" value="DUF2726"/>
</dbReference>
<dbReference type="InterPro" id="IPR041679">
    <property type="entry name" value="DNA2/NAM7-like_C"/>
</dbReference>
<proteinExistence type="inferred from homology"/>
<organism evidence="10 11">
    <name type="scientific">Marinobacterium marinum</name>
    <dbReference type="NCBI Taxonomy" id="2756129"/>
    <lineage>
        <taxon>Bacteria</taxon>
        <taxon>Pseudomonadati</taxon>
        <taxon>Pseudomonadota</taxon>
        <taxon>Gammaproteobacteria</taxon>
        <taxon>Oceanospirillales</taxon>
        <taxon>Oceanospirillaceae</taxon>
        <taxon>Marinobacterium</taxon>
    </lineage>
</organism>
<dbReference type="EMBL" id="JACEMT010000049">
    <property type="protein sequence ID" value="MBA4502611.1"/>
    <property type="molecule type" value="Genomic_DNA"/>
</dbReference>
<protein>
    <submittedName>
        <fullName evidence="10">AAA family ATPase</fullName>
    </submittedName>
</protein>
<gene>
    <name evidence="10" type="ORF">H1S06_09575</name>
</gene>
<dbReference type="Gene3D" id="3.40.50.300">
    <property type="entry name" value="P-loop containing nucleotide triphosphate hydrolases"/>
    <property type="match status" value="2"/>
</dbReference>
<sequence length="939" mass="105858">MVRIFVNGQEKTRQISDWKIRKFPQKGLFLTCFFPSGKSYSRPLCECEVIPKEIHENKLLAKKDSCTFSNVERVEVYGKKYGVVQYPGNETACLMNMSDIRLVDKTAIKSGDTFKYFVSVAQCRVEQAKREKDKGIANNVVKQLEALPEHAGTVLSAYCNGLNSSRDNSDPLLFPFGINESQMAAVARVFSSQVSIIEGPPGTGKTQTILNILANILMRGETVAILSNNNTAVENIYEKLEQNGLDYLVARLGSKDKREAFFMGQQPLREQRLHEGPNLTQVDEEVTQLKALLEARNSVAGLQAEIDELTIEQRHLLQWQADNLDANSLSLSSQTLQKYRLTTKQHLDLMAYLTLLGDKPLRLKDRIALWLNFRIFRTGSINRPEKRQAFMDALQRRYYECALSEKKEALEACETLLERGHFDELLARVTESSMACLKAELSRRNWPAELYTSKTYRNQMDGFLRRYPIVGSSTHSIVNSLKKGTILDYVIIDEASQQDIVPGILALGCARNLVIVGDRKQLPPVFTPTGLAAPDTRYDCDSLSLLDSCLQVFGDQVPVTLLKEHYRCHPRIIQFCNQQFYDNQLIPMTRDAGEEVLRLIVTAKGNHSRGYLNQRELDSLTQVLAQGEASMWDEARSRGFIAPYNAQVDLSKSRLSDDFVKATTHKFQGRECDEIVFSTVLDKKSSNQRNLNFVDDPHLVNVAVSRAKQMFTLVTGEDVFSTSNGPIAALIRYIEYYAEAGSQIYQSPVVSAFDLLYSEYDRSLESLNARLRKSDSNYKSEQIVAQILRECLLSKQFESITFHREIALNQLVSRGNIALTESERGFMQGRSRCDFVLYYRVGKKPLAVIEVDGASHAAPQQREWDALKNSILQKGGLPLLRLNTVDSHIEAKIKHFIQSAIGSVLPDTDQADITSKPSQSDIGSRHENNVSVSVLSTEI</sequence>
<dbReference type="Pfam" id="PF13087">
    <property type="entry name" value="AAA_12"/>
    <property type="match status" value="1"/>
</dbReference>
<dbReference type="GO" id="GO:0016787">
    <property type="term" value="F:hydrolase activity"/>
    <property type="evidence" value="ECO:0007669"/>
    <property type="project" value="UniProtKB-KW"/>
</dbReference>
<dbReference type="PANTHER" id="PTHR43788">
    <property type="entry name" value="DNA2/NAM7 HELICASE FAMILY MEMBER"/>
    <property type="match status" value="1"/>
</dbReference>
<accession>A0A7W1WYU6</accession>
<evidence type="ECO:0000256" key="4">
    <source>
        <dbReference type="ARBA" id="ARBA00022806"/>
    </source>
</evidence>
<keyword evidence="2" id="KW-0547">Nucleotide-binding</keyword>
<evidence type="ECO:0000256" key="3">
    <source>
        <dbReference type="ARBA" id="ARBA00022801"/>
    </source>
</evidence>
<dbReference type="InterPro" id="IPR041677">
    <property type="entry name" value="DNA2/NAM7_AAA_11"/>
</dbReference>
<feature type="domain" description="DNA2/NAM7 helicase-like C-terminal" evidence="9">
    <location>
        <begin position="550"/>
        <end position="714"/>
    </location>
</feature>
<dbReference type="SUPFAM" id="SSF52540">
    <property type="entry name" value="P-loop containing nucleoside triphosphate hydrolases"/>
    <property type="match status" value="1"/>
</dbReference>
<evidence type="ECO:0000259" key="8">
    <source>
        <dbReference type="Pfam" id="PF13086"/>
    </source>
</evidence>
<feature type="domain" description="DUF2726" evidence="7">
    <location>
        <begin position="829"/>
        <end position="897"/>
    </location>
</feature>
<dbReference type="CDD" id="cd01120">
    <property type="entry name" value="RecA-like_superfamily"/>
    <property type="match status" value="1"/>
</dbReference>
<feature type="compositionally biased region" description="Polar residues" evidence="6">
    <location>
        <begin position="911"/>
        <end position="922"/>
    </location>
</feature>